<name>A0AB39CD15_9VIRU</name>
<proteinExistence type="predicted"/>
<dbReference type="EMBL" id="PQ015378">
    <property type="protein sequence ID" value="XDJ14812.1"/>
    <property type="molecule type" value="Genomic_DNA"/>
</dbReference>
<organism evidence="1">
    <name type="scientific">Pseudomonas phage RVTF4</name>
    <dbReference type="NCBI Taxonomy" id="3236931"/>
    <lineage>
        <taxon>Viruses</taxon>
    </lineage>
</organism>
<dbReference type="InterPro" id="IPR009091">
    <property type="entry name" value="RCC1/BLIP-II"/>
</dbReference>
<dbReference type="SUPFAM" id="SSF50985">
    <property type="entry name" value="RCC1/BLIP-II"/>
    <property type="match status" value="1"/>
</dbReference>
<reference evidence="1" key="1">
    <citation type="submission" date="2024-07" db="EMBL/GenBank/DDBJ databases">
        <authorList>
            <person name="Bringhurst R.M."/>
            <person name="Homer T.E."/>
        </authorList>
    </citation>
    <scope>NUCLEOTIDE SEQUENCE</scope>
</reference>
<sequence>MATVSTTGLYPEDLHGNNPLNLIPDEIQTLQVPGKDDYYFIIPHAAPFFVDSLEVYNAQTGERYIENDDYLVGHWFIEAMDSIGRPIAGSIRFMKRTIAGQVRLKYRTIGGVWGFSETQVLAELNRKLLNPLTRSWGMIGELPYSFPPLEHDQSIDSLVGSVEIEAALRHLADVVEASAAGASEQHLKDYNNPHRVTKTQVLLGLVQNFGMATAPEAIAGVRADAYVSPATMKAAIDAQALTPLNAHIRATGNVHGMVAADINLGNVPNYPAANASQAIDVTNSTTLMTPYTTALMFQKLMNTARVDELENKLNQHINDTTSNPHKITPEMIGTYTKERIDQLIAAAGGGGGGDAATFGGKTPAEWASEFISVPEFDKFISDEQFGGSVAAAKNAIADPDNAPPPQTPEEEQLYELSLITGASAGYEVYVVNTSRWAGRMVASSDVPMDPSAGQPAYSEYMAESQYAWVSLKDARYSISARNGILASGSAALTIPAAYSEKSASVTKPVDWVWASKTEVFAHMKDTKELRRFKAGGVDEVIVQYTPWSVGVAGREPTAVYAATQLNDPQSLVIVEVEVSTGTDPDNLTRTFDFLVFGDATWQSTTNAVINTIKATDDIQSIAIGDKQVLFMTASKGCFLANIDRTNPNAVKLVLDNSATVFYGDQTLSLRAANLTDNTPNGEGVSVISGNYSHFALATNKGNVWFIGDNSEGQCEVKVNQRAVIGIAAGYKFTVTVNSLHQPQFFGDSPDNSLLYAHRGIVVKP</sequence>
<accession>A0AB39CD15</accession>
<protein>
    <submittedName>
        <fullName evidence="1">Cellulose 1,4-beta-cellobiosidase</fullName>
    </submittedName>
</protein>
<evidence type="ECO:0000313" key="1">
    <source>
        <dbReference type="EMBL" id="XDJ14812.1"/>
    </source>
</evidence>
<dbReference type="Gene3D" id="2.130.10.30">
    <property type="entry name" value="Regulator of chromosome condensation 1/beta-lactamase-inhibitor protein II"/>
    <property type="match status" value="1"/>
</dbReference>